<name>A0AAD8QL89_LOLMU</name>
<dbReference type="InterPro" id="IPR006912">
    <property type="entry name" value="Harbinger_derived_prot"/>
</dbReference>
<evidence type="ECO:0000313" key="1">
    <source>
        <dbReference type="EMBL" id="KAK1604420.1"/>
    </source>
</evidence>
<dbReference type="Proteomes" id="UP001231189">
    <property type="component" value="Unassembled WGS sequence"/>
</dbReference>
<dbReference type="AlphaFoldDB" id="A0AAD8QL89"/>
<evidence type="ECO:0000313" key="2">
    <source>
        <dbReference type="Proteomes" id="UP001231189"/>
    </source>
</evidence>
<comment type="caution">
    <text evidence="1">The sequence shown here is derived from an EMBL/GenBank/DDBJ whole genome shotgun (WGS) entry which is preliminary data.</text>
</comment>
<dbReference type="PANTHER" id="PTHR47150">
    <property type="entry name" value="OS12G0169200 PROTEIN"/>
    <property type="match status" value="1"/>
</dbReference>
<keyword evidence="2" id="KW-1185">Reference proteome</keyword>
<protein>
    <submittedName>
        <fullName evidence="1">Uncharacterized protein</fullName>
    </submittedName>
</protein>
<proteinExistence type="predicted"/>
<organism evidence="1 2">
    <name type="scientific">Lolium multiflorum</name>
    <name type="common">Italian ryegrass</name>
    <name type="synonym">Lolium perenne subsp. multiflorum</name>
    <dbReference type="NCBI Taxonomy" id="4521"/>
    <lineage>
        <taxon>Eukaryota</taxon>
        <taxon>Viridiplantae</taxon>
        <taxon>Streptophyta</taxon>
        <taxon>Embryophyta</taxon>
        <taxon>Tracheophyta</taxon>
        <taxon>Spermatophyta</taxon>
        <taxon>Magnoliopsida</taxon>
        <taxon>Liliopsida</taxon>
        <taxon>Poales</taxon>
        <taxon>Poaceae</taxon>
        <taxon>BOP clade</taxon>
        <taxon>Pooideae</taxon>
        <taxon>Poodae</taxon>
        <taxon>Poeae</taxon>
        <taxon>Poeae Chloroplast Group 2 (Poeae type)</taxon>
        <taxon>Loliodinae</taxon>
        <taxon>Loliinae</taxon>
        <taxon>Lolium</taxon>
    </lineage>
</organism>
<accession>A0AAD8QL89</accession>
<reference evidence="1" key="1">
    <citation type="submission" date="2023-07" db="EMBL/GenBank/DDBJ databases">
        <title>A chromosome-level genome assembly of Lolium multiflorum.</title>
        <authorList>
            <person name="Chen Y."/>
            <person name="Copetti D."/>
            <person name="Kolliker R."/>
            <person name="Studer B."/>
        </authorList>
    </citation>
    <scope>NUCLEOTIDE SEQUENCE</scope>
    <source>
        <strain evidence="1">02402/16</strain>
        <tissue evidence="1">Leaf</tissue>
    </source>
</reference>
<dbReference type="PANTHER" id="PTHR47150:SF5">
    <property type="entry name" value="OS07G0546750 PROTEIN"/>
    <property type="match status" value="1"/>
</dbReference>
<dbReference type="Pfam" id="PF04827">
    <property type="entry name" value="Plant_tran"/>
    <property type="match status" value="1"/>
</dbReference>
<sequence>MELSGDTADDYLRMAESTALDCFYRFCRAVIAVFGDYYLRSPTVEDTERILATNEARGFPGMLGSIDCMHWQWKNCPFAWLGVSFRGDGWNFGAPHAKSSSINEWGCSNILFVLRHRLDLRHCPPFTPRCPEHPGAVEPRIPALVRLPVLQKPETLERRRWPSSMVEADGQEPAGCGTVGHAVSRAGMDGYQLDGEMYHVRMQIESTDYKDKDGMLHKDYKDPSSKQCTWKLEHEGHEQQSEDWAVEEIRRVKRMHQPDPSTASELPKHLSAIIDLPDLVCLAKITTGSQHCDHGKVLLFAGDQLKELHLGLPLLEGGKSCLVDAKHGLFFCSSGSNSLL</sequence>
<gene>
    <name evidence="1" type="ORF">QYE76_028093</name>
</gene>
<dbReference type="EMBL" id="JAUUTY010000007">
    <property type="protein sequence ID" value="KAK1604420.1"/>
    <property type="molecule type" value="Genomic_DNA"/>
</dbReference>